<evidence type="ECO:0000256" key="3">
    <source>
        <dbReference type="ARBA" id="ARBA00012662"/>
    </source>
</evidence>
<dbReference type="InterPro" id="IPR017853">
    <property type="entry name" value="GH"/>
</dbReference>
<organism evidence="9 10">
    <name type="scientific">Candidatus Pullilachnospira stercoravium</name>
    <dbReference type="NCBI Taxonomy" id="2840913"/>
    <lineage>
        <taxon>Bacteria</taxon>
        <taxon>Bacillati</taxon>
        <taxon>Bacillota</taxon>
        <taxon>Clostridia</taxon>
        <taxon>Lachnospirales</taxon>
        <taxon>Lachnospiraceae</taxon>
        <taxon>Lachnospiraceae incertae sedis</taxon>
        <taxon>Candidatus Pullilachnospira</taxon>
    </lineage>
</organism>
<feature type="site" description="May be important for catalysis" evidence="7">
    <location>
        <position position="268"/>
    </location>
</feature>
<proteinExistence type="inferred from homology"/>
<protein>
    <recommendedName>
        <fullName evidence="3">alpha-L-fucosidase</fullName>
        <ecNumber evidence="3">3.2.1.51</ecNumber>
    </recommendedName>
</protein>
<sequence>MNRVVEERTKRTEWYRDARFGMFIHWGLYAIPARGEWVRSVEEIPKEEYDPLIREFSVENYDPKIWAKLAKEAGMKYAVLTAKHHDGFCLFDTQLTDFKSTNAPCHRDLVREFLDAFRAEGIRVGLYYSVIDWRHPDFPHYGDRNHPMRNRPEYSNENRNFDRYLDYMFGQIRELLTNYGKLDLMWFDFSYDNMKSETWKADKLIEMVRSIQPHLIIDNRLEGSGEDSGSILTRNPTPWSGDFASPEQMIPPAGIRDEDGNPVPWESCITLNNHWGYAAHDHHYKSAKMVIHMLVECVSKGGNLLLNVGPNAKGEIPEESVQILKEVGTWMKKNSRSIYHCGYAGLPKPEWGRYTRNGNLLYAHVMEEQAGAICLENMAGKIEKMRLVSDNSEIKESFFWNLKEYGQHAFFFFDPNASDCYPLPDELDTVVEITLKEDADGQ</sequence>
<dbReference type="PANTHER" id="PTHR10030:SF37">
    <property type="entry name" value="ALPHA-L-FUCOSIDASE-RELATED"/>
    <property type="match status" value="1"/>
</dbReference>
<dbReference type="InterPro" id="IPR057739">
    <property type="entry name" value="Glyco_hydro_29_N"/>
</dbReference>
<comment type="function">
    <text evidence="1">Alpha-L-fucosidase is responsible for hydrolyzing the alpha-1,6-linked fucose joined to the reducing-end N-acetylglucosamine of the carbohydrate moieties of glycoproteins.</text>
</comment>
<evidence type="ECO:0000256" key="4">
    <source>
        <dbReference type="ARBA" id="ARBA00022729"/>
    </source>
</evidence>
<dbReference type="Proteomes" id="UP000886723">
    <property type="component" value="Unassembled WGS sequence"/>
</dbReference>
<dbReference type="EMBL" id="DVON01000159">
    <property type="protein sequence ID" value="HIV12915.1"/>
    <property type="molecule type" value="Genomic_DNA"/>
</dbReference>
<evidence type="ECO:0000313" key="9">
    <source>
        <dbReference type="EMBL" id="HIV12915.1"/>
    </source>
</evidence>
<dbReference type="PIRSF" id="PIRSF001092">
    <property type="entry name" value="Alpha-L-fucosidase"/>
    <property type="match status" value="1"/>
</dbReference>
<dbReference type="EC" id="3.2.1.51" evidence="3"/>
<dbReference type="GO" id="GO:0004560">
    <property type="term" value="F:alpha-L-fucosidase activity"/>
    <property type="evidence" value="ECO:0007669"/>
    <property type="project" value="InterPro"/>
</dbReference>
<dbReference type="Gene3D" id="3.20.20.80">
    <property type="entry name" value="Glycosidases"/>
    <property type="match status" value="1"/>
</dbReference>
<comment type="similarity">
    <text evidence="2">Belongs to the glycosyl hydrolase 29 family.</text>
</comment>
<evidence type="ECO:0000256" key="7">
    <source>
        <dbReference type="PIRSR" id="PIRSR001092-1"/>
    </source>
</evidence>
<keyword evidence="4" id="KW-0732">Signal</keyword>
<evidence type="ECO:0000256" key="1">
    <source>
        <dbReference type="ARBA" id="ARBA00004071"/>
    </source>
</evidence>
<reference evidence="9" key="1">
    <citation type="submission" date="2020-10" db="EMBL/GenBank/DDBJ databases">
        <authorList>
            <person name="Gilroy R."/>
        </authorList>
    </citation>
    <scope>NUCLEOTIDE SEQUENCE</scope>
    <source>
        <strain evidence="9">ChiBcec2-4451</strain>
    </source>
</reference>
<evidence type="ECO:0000313" key="10">
    <source>
        <dbReference type="Proteomes" id="UP000886723"/>
    </source>
</evidence>
<dbReference type="PANTHER" id="PTHR10030">
    <property type="entry name" value="ALPHA-L-FUCOSIDASE"/>
    <property type="match status" value="1"/>
</dbReference>
<evidence type="ECO:0000259" key="8">
    <source>
        <dbReference type="Pfam" id="PF01120"/>
    </source>
</evidence>
<keyword evidence="6" id="KW-0326">Glycosidase</keyword>
<name>A0A9D1NU88_9FIRM</name>
<gene>
    <name evidence="9" type="ORF">IAA63_07225</name>
</gene>
<dbReference type="GO" id="GO:0005764">
    <property type="term" value="C:lysosome"/>
    <property type="evidence" value="ECO:0007669"/>
    <property type="project" value="TreeGrafter"/>
</dbReference>
<evidence type="ECO:0000256" key="2">
    <source>
        <dbReference type="ARBA" id="ARBA00007951"/>
    </source>
</evidence>
<dbReference type="InterPro" id="IPR000933">
    <property type="entry name" value="Glyco_hydro_29"/>
</dbReference>
<evidence type="ECO:0000256" key="6">
    <source>
        <dbReference type="ARBA" id="ARBA00023295"/>
    </source>
</evidence>
<dbReference type="GO" id="GO:0016139">
    <property type="term" value="P:glycoside catabolic process"/>
    <property type="evidence" value="ECO:0007669"/>
    <property type="project" value="TreeGrafter"/>
</dbReference>
<dbReference type="AlphaFoldDB" id="A0A9D1NU88"/>
<evidence type="ECO:0000256" key="5">
    <source>
        <dbReference type="ARBA" id="ARBA00022801"/>
    </source>
</evidence>
<dbReference type="InterPro" id="IPR016286">
    <property type="entry name" value="FUC_metazoa-typ"/>
</dbReference>
<dbReference type="SUPFAM" id="SSF51445">
    <property type="entry name" value="(Trans)glycosidases"/>
    <property type="match status" value="1"/>
</dbReference>
<keyword evidence="5" id="KW-0378">Hydrolase</keyword>
<dbReference type="GO" id="GO:0006004">
    <property type="term" value="P:fucose metabolic process"/>
    <property type="evidence" value="ECO:0007669"/>
    <property type="project" value="InterPro"/>
</dbReference>
<dbReference type="Pfam" id="PF01120">
    <property type="entry name" value="Alpha_L_fucos"/>
    <property type="match status" value="1"/>
</dbReference>
<feature type="domain" description="Glycoside hydrolase family 29 N-terminal" evidence="8">
    <location>
        <begin position="9"/>
        <end position="335"/>
    </location>
</feature>
<reference evidence="9" key="2">
    <citation type="journal article" date="2021" name="PeerJ">
        <title>Extensive microbial diversity within the chicken gut microbiome revealed by metagenomics and culture.</title>
        <authorList>
            <person name="Gilroy R."/>
            <person name="Ravi A."/>
            <person name="Getino M."/>
            <person name="Pursley I."/>
            <person name="Horton D.L."/>
            <person name="Alikhan N.F."/>
            <person name="Baker D."/>
            <person name="Gharbi K."/>
            <person name="Hall N."/>
            <person name="Watson M."/>
            <person name="Adriaenssens E.M."/>
            <person name="Foster-Nyarko E."/>
            <person name="Jarju S."/>
            <person name="Secka A."/>
            <person name="Antonio M."/>
            <person name="Oren A."/>
            <person name="Chaudhuri R.R."/>
            <person name="La Ragione R."/>
            <person name="Hildebrand F."/>
            <person name="Pallen M.J."/>
        </authorList>
    </citation>
    <scope>NUCLEOTIDE SEQUENCE</scope>
    <source>
        <strain evidence="9">ChiBcec2-4451</strain>
    </source>
</reference>
<comment type="caution">
    <text evidence="9">The sequence shown here is derived from an EMBL/GenBank/DDBJ whole genome shotgun (WGS) entry which is preliminary data.</text>
</comment>
<accession>A0A9D1NU88</accession>
<dbReference type="SMART" id="SM00812">
    <property type="entry name" value="Alpha_L_fucos"/>
    <property type="match status" value="1"/>
</dbReference>